<dbReference type="GO" id="GO:0016233">
    <property type="term" value="P:telomere capping"/>
    <property type="evidence" value="ECO:0007669"/>
    <property type="project" value="InterPro"/>
</dbReference>
<keyword evidence="7" id="KW-0779">Telomere</keyword>
<comment type="subcellular location">
    <subcellularLocation>
        <location evidence="2">Chromosome</location>
        <location evidence="2">Telomere</location>
    </subcellularLocation>
    <subcellularLocation>
        <location evidence="1">Nucleus</location>
    </subcellularLocation>
</comment>
<dbReference type="GO" id="GO:0007004">
    <property type="term" value="P:telomere maintenance via telomerase"/>
    <property type="evidence" value="ECO:0007669"/>
    <property type="project" value="InterPro"/>
</dbReference>
<feature type="domain" description="Shelterin complex subunit TPP1/Est3" evidence="13">
    <location>
        <begin position="9"/>
        <end position="154"/>
    </location>
</feature>
<name>A0A3Q0D0Q5_MESAU</name>
<dbReference type="CTD" id="65057"/>
<dbReference type="Gene3D" id="2.40.50.960">
    <property type="match status" value="1"/>
</dbReference>
<gene>
    <name evidence="15" type="primary">Acd</name>
</gene>
<comment type="subunit">
    <text evidence="11">Component of the shelterin complex (telosome) composed of TERF1, TERF2, TINF2, TERF2IP ACD and POT1. Forms heterodimers with POT1. Identified in a complex with POT1 and single-stranded telomeric DNA. Interacts with STN1 and TINF2.</text>
</comment>
<evidence type="ECO:0000313" key="15">
    <source>
        <dbReference type="RefSeq" id="XP_021086433.1"/>
    </source>
</evidence>
<evidence type="ECO:0000256" key="10">
    <source>
        <dbReference type="ARBA" id="ARBA00053730"/>
    </source>
</evidence>
<evidence type="ECO:0000256" key="3">
    <source>
        <dbReference type="ARBA" id="ARBA00022454"/>
    </source>
</evidence>
<keyword evidence="9" id="KW-0539">Nucleus</keyword>
<feature type="region of interest" description="Disordered" evidence="12">
    <location>
        <begin position="274"/>
        <end position="329"/>
    </location>
</feature>
<evidence type="ECO:0000256" key="8">
    <source>
        <dbReference type="ARBA" id="ARBA00023125"/>
    </source>
</evidence>
<dbReference type="Proteomes" id="UP000886700">
    <property type="component" value="Unplaced"/>
</dbReference>
<dbReference type="PANTHER" id="PTHR14487:SF3">
    <property type="entry name" value="ADRENOCORTICAL DYSPLASIA PROTEIN HOMOLOG"/>
    <property type="match status" value="1"/>
</dbReference>
<feature type="compositionally biased region" description="Polar residues" evidence="12">
    <location>
        <begin position="306"/>
        <end position="315"/>
    </location>
</feature>
<evidence type="ECO:0000256" key="12">
    <source>
        <dbReference type="SAM" id="MobiDB-lite"/>
    </source>
</evidence>
<dbReference type="GO" id="GO:0032211">
    <property type="term" value="P:negative regulation of telomere maintenance via telomerase"/>
    <property type="evidence" value="ECO:0007669"/>
    <property type="project" value="TreeGrafter"/>
</dbReference>
<dbReference type="GO" id="GO:0070198">
    <property type="term" value="P:protein localization to chromosome, telomeric region"/>
    <property type="evidence" value="ECO:0007669"/>
    <property type="project" value="TreeGrafter"/>
</dbReference>
<evidence type="ECO:0000259" key="13">
    <source>
        <dbReference type="Pfam" id="PF10341"/>
    </source>
</evidence>
<protein>
    <submittedName>
        <fullName evidence="15">Adrenocortical dysplasia protein homolog isoform X1</fullName>
    </submittedName>
</protein>
<keyword evidence="4" id="KW-1017">Isopeptide bond</keyword>
<keyword evidence="3" id="KW-0158">Chromosome</keyword>
<proteinExistence type="predicted"/>
<sequence>MSGSGRLELRPWIRDLILGSETLSSPRVGQLLKVLQDSESPGPSSAPDTPNTGAVLLVSDGTHSVRCLVTRNAIDTSEWEEKEFGFRGTEGRLLLLQVCGVRIQVAQDRAPAEFYLQLDRFNLLPSEQPRVQVTGCNQDSDVQRKLGECLEDHLSECASPGAGLTLSQLLDEVKEDRDHRGALAHLAESCLLLSGPYTATPLTRWTASCFQATEETVFTVSSLLLHISENDEQILSSVGSSQKAQGNLASLRHAPVEESDASVSLLSALAASDPGQKDSFQPLPAACSSSLRPQAPRSPPQSSTPNSPLLTCTPSISPPPRASGPYPDHSLEVRQLQWPIKKRQLFPRTRAKGAQEPDCVWPPFQKPPKRHHDASAFQYKYETPSASLHAQVQTARLPPQLVAWALSLVMESESELTQP</sequence>
<dbReference type="RefSeq" id="XP_021086433.1">
    <property type="nucleotide sequence ID" value="XM_021230774.2"/>
</dbReference>
<keyword evidence="14" id="KW-1185">Reference proteome</keyword>
<accession>A0A3Q0D0Q5</accession>
<evidence type="ECO:0000256" key="6">
    <source>
        <dbReference type="ARBA" id="ARBA00022843"/>
    </source>
</evidence>
<evidence type="ECO:0000256" key="7">
    <source>
        <dbReference type="ARBA" id="ARBA00022895"/>
    </source>
</evidence>
<evidence type="ECO:0000256" key="9">
    <source>
        <dbReference type="ARBA" id="ARBA00023242"/>
    </source>
</evidence>
<keyword evidence="6" id="KW-0832">Ubl conjugation</keyword>
<keyword evidence="8" id="KW-0238">DNA-binding</keyword>
<dbReference type="GO" id="GO:0005697">
    <property type="term" value="C:telomerase holoenzyme complex"/>
    <property type="evidence" value="ECO:0007669"/>
    <property type="project" value="InterPro"/>
</dbReference>
<evidence type="ECO:0000256" key="4">
    <source>
        <dbReference type="ARBA" id="ARBA00022499"/>
    </source>
</evidence>
<evidence type="ECO:0000313" key="14">
    <source>
        <dbReference type="Proteomes" id="UP000886700"/>
    </source>
</evidence>
<dbReference type="GO" id="GO:0005654">
    <property type="term" value="C:nucleoplasm"/>
    <property type="evidence" value="ECO:0007669"/>
    <property type="project" value="UniProtKB-ARBA"/>
</dbReference>
<dbReference type="GeneID" id="101844304"/>
<organism evidence="14 15">
    <name type="scientific">Mesocricetus auratus</name>
    <name type="common">Golden hamster</name>
    <dbReference type="NCBI Taxonomy" id="10036"/>
    <lineage>
        <taxon>Eukaryota</taxon>
        <taxon>Metazoa</taxon>
        <taxon>Chordata</taxon>
        <taxon>Craniata</taxon>
        <taxon>Vertebrata</taxon>
        <taxon>Euteleostomi</taxon>
        <taxon>Mammalia</taxon>
        <taxon>Eutheria</taxon>
        <taxon>Euarchontoglires</taxon>
        <taxon>Glires</taxon>
        <taxon>Rodentia</taxon>
        <taxon>Myomorpha</taxon>
        <taxon>Muroidea</taxon>
        <taxon>Cricetidae</taxon>
        <taxon>Cricetinae</taxon>
        <taxon>Mesocricetus</taxon>
    </lineage>
</organism>
<keyword evidence="5" id="KW-0597">Phosphoprotein</keyword>
<dbReference type="GO" id="GO:0042162">
    <property type="term" value="F:telomeric DNA binding"/>
    <property type="evidence" value="ECO:0007669"/>
    <property type="project" value="InterPro"/>
</dbReference>
<reference evidence="15" key="1">
    <citation type="submission" date="2025-08" db="UniProtKB">
        <authorList>
            <consortium name="RefSeq"/>
        </authorList>
    </citation>
    <scope>IDENTIFICATION</scope>
    <source>
        <tissue evidence="15">Liver</tissue>
    </source>
</reference>
<dbReference type="OrthoDB" id="9899304at2759"/>
<dbReference type="Pfam" id="PF10341">
    <property type="entry name" value="TPP1"/>
    <property type="match status" value="1"/>
</dbReference>
<evidence type="ECO:0000256" key="11">
    <source>
        <dbReference type="ARBA" id="ARBA00063822"/>
    </source>
</evidence>
<dbReference type="AlphaFoldDB" id="A0A3Q0D0Q5"/>
<dbReference type="PANTHER" id="PTHR14487">
    <property type="entry name" value="ADRENOCORTICAL DYSPLASIA PROTEIN ACD"/>
    <property type="match status" value="1"/>
</dbReference>
<dbReference type="InterPro" id="IPR019437">
    <property type="entry name" value="TPP1/Est3"/>
</dbReference>
<evidence type="ECO:0000256" key="5">
    <source>
        <dbReference type="ARBA" id="ARBA00022553"/>
    </source>
</evidence>
<comment type="function">
    <text evidence="10">Component of the shelterin complex (telosome) that is involved in the regulation of telomere length and protection. Shelterin associates with arrays of double-stranded TTAGGG repeats added by telomerase and protects chromosome ends. Without its protective activity, telomeres are no longer hidden from the DNA damage surveillance and chromosome ends are inappropriately processed by DNA repair pathways. Promotes binding of POT1 to single-stranded telomeric DNA. Modulates the inhibitory effects of POT1 on telomere elongation. The ACD-POT1 heterodimer enhances telomere elongation by recruiting telomerase to telomeres and increasing its processivity. May play a role in organogenesis.</text>
</comment>
<dbReference type="FunFam" id="2.40.50.960:FF:000001">
    <property type="entry name" value="ACD, shelterin complex subunit and telomerase recruitment factor"/>
    <property type="match status" value="1"/>
</dbReference>
<evidence type="ECO:0000256" key="1">
    <source>
        <dbReference type="ARBA" id="ARBA00004123"/>
    </source>
</evidence>
<evidence type="ECO:0000256" key="2">
    <source>
        <dbReference type="ARBA" id="ARBA00004574"/>
    </source>
</evidence>
<dbReference type="InterPro" id="IPR028631">
    <property type="entry name" value="ACD"/>
</dbReference>
<dbReference type="GO" id="GO:0070187">
    <property type="term" value="C:shelterin complex"/>
    <property type="evidence" value="ECO:0007669"/>
    <property type="project" value="InterPro"/>
</dbReference>
<feature type="compositionally biased region" description="Low complexity" evidence="12">
    <location>
        <begin position="288"/>
        <end position="305"/>
    </location>
</feature>